<reference evidence="3" key="1">
    <citation type="journal article" date="2013" name="Nat. Genet.">
        <title>The Capsella rubella genome and the genomic consequences of rapid mating system evolution.</title>
        <authorList>
            <person name="Slotte T."/>
            <person name="Hazzouri K.M."/>
            <person name="Agren J.A."/>
            <person name="Koenig D."/>
            <person name="Maumus F."/>
            <person name="Guo Y.L."/>
            <person name="Steige K."/>
            <person name="Platts A.E."/>
            <person name="Escobar J.S."/>
            <person name="Newman L.K."/>
            <person name="Wang W."/>
            <person name="Mandakova T."/>
            <person name="Vello E."/>
            <person name="Smith L.M."/>
            <person name="Henz S.R."/>
            <person name="Steffen J."/>
            <person name="Takuno S."/>
            <person name="Brandvain Y."/>
            <person name="Coop G."/>
            <person name="Andolfatto P."/>
            <person name="Hu T.T."/>
            <person name="Blanchette M."/>
            <person name="Clark R.M."/>
            <person name="Quesneville H."/>
            <person name="Nordborg M."/>
            <person name="Gaut B.S."/>
            <person name="Lysak M.A."/>
            <person name="Jenkins J."/>
            <person name="Grimwood J."/>
            <person name="Chapman J."/>
            <person name="Prochnik S."/>
            <person name="Shu S."/>
            <person name="Rokhsar D."/>
            <person name="Schmutz J."/>
            <person name="Weigel D."/>
            <person name="Wright S.I."/>
        </authorList>
    </citation>
    <scope>NUCLEOTIDE SEQUENCE [LARGE SCALE GENOMIC DNA]</scope>
    <source>
        <strain evidence="3">cv. Monte Gargano</strain>
    </source>
</reference>
<dbReference type="InterPro" id="IPR001810">
    <property type="entry name" value="F-box_dom"/>
</dbReference>
<proteinExistence type="predicted"/>
<dbReference type="Pfam" id="PF08268">
    <property type="entry name" value="FBA_3"/>
    <property type="match status" value="1"/>
</dbReference>
<dbReference type="PANTHER" id="PTHR31111">
    <property type="entry name" value="BNAA05G37150D PROTEIN-RELATED"/>
    <property type="match status" value="1"/>
</dbReference>
<dbReference type="KEGG" id="crb:17892934"/>
<organism evidence="2 3">
    <name type="scientific">Capsella rubella</name>
    <dbReference type="NCBI Taxonomy" id="81985"/>
    <lineage>
        <taxon>Eukaryota</taxon>
        <taxon>Viridiplantae</taxon>
        <taxon>Streptophyta</taxon>
        <taxon>Embryophyta</taxon>
        <taxon>Tracheophyta</taxon>
        <taxon>Spermatophyta</taxon>
        <taxon>Magnoliopsida</taxon>
        <taxon>eudicotyledons</taxon>
        <taxon>Gunneridae</taxon>
        <taxon>Pentapetalae</taxon>
        <taxon>rosids</taxon>
        <taxon>malvids</taxon>
        <taxon>Brassicales</taxon>
        <taxon>Brassicaceae</taxon>
        <taxon>Camelineae</taxon>
        <taxon>Capsella</taxon>
    </lineage>
</organism>
<dbReference type="SMART" id="SM00256">
    <property type="entry name" value="FBOX"/>
    <property type="match status" value="1"/>
</dbReference>
<dbReference type="InterPro" id="IPR036047">
    <property type="entry name" value="F-box-like_dom_sf"/>
</dbReference>
<dbReference type="Proteomes" id="UP000029121">
    <property type="component" value="Unassembled WGS sequence"/>
</dbReference>
<keyword evidence="3" id="KW-1185">Reference proteome</keyword>
<dbReference type="InterPro" id="IPR013187">
    <property type="entry name" value="F-box-assoc_dom_typ3"/>
</dbReference>
<dbReference type="EMBL" id="KB870807">
    <property type="protein sequence ID" value="EOA32968.1"/>
    <property type="molecule type" value="Genomic_DNA"/>
</dbReference>
<dbReference type="AlphaFoldDB" id="R0I8Y7"/>
<dbReference type="PANTHER" id="PTHR31111:SF17">
    <property type="entry name" value="F-BOX DOMAIN-CONTAINING PROTEIN"/>
    <property type="match status" value="1"/>
</dbReference>
<evidence type="ECO:0000313" key="2">
    <source>
        <dbReference type="EMBL" id="EOA32968.1"/>
    </source>
</evidence>
<name>R0I8Y7_9BRAS</name>
<sequence>MTFSFDLAVILQQGKRIMKRRSEERRRRRPRDIRNCHEPTPEIPIDLLIEILTRLSAKSLMKFKSISKLWSSLICSRSFTNSFLRVTSSSPRLYMSLGFFGKCHLKNMLLSSSLDSDCTTTSSFDADQDLTVPAMRGYVSNVFRGLLCFINGPSVQIYNTTTRQLVVLPDIEESNIIHEAQTIMCHMGHDPVHDQYKVVCIAARTSHEVGLYTVLSEHWVFLLGGDGTTRWEKISCGCPPHVPLKQVLNINGRMHYLALAHMDLVLVIFDINSEEISVRQVPEGILWRDDTGLIEYGGSVALLHYPNLETQGVIELWVMGDEENNMWRSKTLVLHSFQMHMVNRIGRLRVHGTTRKGEVILEPIDQKLFYIFLYDIQYNYMRTIEIKNTPDGHRLTKHWGVVGWDDVENLIYL</sequence>
<evidence type="ECO:0000313" key="3">
    <source>
        <dbReference type="Proteomes" id="UP000029121"/>
    </source>
</evidence>
<accession>R0I8Y7</accession>
<evidence type="ECO:0000259" key="1">
    <source>
        <dbReference type="PROSITE" id="PS50181"/>
    </source>
</evidence>
<dbReference type="Pfam" id="PF00646">
    <property type="entry name" value="F-box"/>
    <property type="match status" value="1"/>
</dbReference>
<gene>
    <name evidence="2" type="ORF">CARUB_v10016298mg</name>
</gene>
<dbReference type="SUPFAM" id="SSF81383">
    <property type="entry name" value="F-box domain"/>
    <property type="match status" value="1"/>
</dbReference>
<feature type="domain" description="F-box" evidence="1">
    <location>
        <begin position="37"/>
        <end position="86"/>
    </location>
</feature>
<dbReference type="PROSITE" id="PS50181">
    <property type="entry name" value="FBOX"/>
    <property type="match status" value="1"/>
</dbReference>
<protein>
    <recommendedName>
        <fullName evidence="1">F-box domain-containing protein</fullName>
    </recommendedName>
</protein>
<dbReference type="NCBIfam" id="TIGR01640">
    <property type="entry name" value="F_box_assoc_1"/>
    <property type="match status" value="1"/>
</dbReference>
<dbReference type="InterPro" id="IPR017451">
    <property type="entry name" value="F-box-assoc_interact_dom"/>
</dbReference>
<dbReference type="OrthoDB" id="687122at2759"/>
<dbReference type="CDD" id="cd22157">
    <property type="entry name" value="F-box_AtFBW1-like"/>
    <property type="match status" value="1"/>
</dbReference>